<dbReference type="Proteomes" id="UP001148737">
    <property type="component" value="Unassembled WGS sequence"/>
</dbReference>
<evidence type="ECO:0000313" key="2">
    <source>
        <dbReference type="Proteomes" id="UP001148737"/>
    </source>
</evidence>
<sequence length="648" mass="74519">MHEKRGTTSALIKRCLTLFTTATVIGDISADESAQLHSQKYRLKIWSQRFGAHLIGTKSLEYTLRDAPETCHIIWNALHDLAQLLEDYIAILAKQVTPWDKLDVDETPSYHYGFPGRKLRYGEAKVNEDQPQQTPQAADEQYEIDEDEDGYTDDDSEPATEREQIINHIKDTVGGLSDLVATLESPVQYQTFNSAVEDLDLEPKAVEFVLERHGALKTWQAERLGLANSRRERHFTERDFGSLNRSRPEHVLEENKPQAFHIFSPSTPYTPDMEPRESLRRLWPLPKPLERVPFDCPICRCMIVIADTTDWRKHLLEDLRPYICLQRDCPDADLQFARKRDWENHTRQQHANQYICPANACAQKFKDAELFVAHAQIHDRNDMLNGDQNALLALARIEAWCLVDSTCPFCREPQKSADVYHCHVGRHLEKLAWFSFFNYELKVGESSETGAEDPASLSHMDDEVVDESDKEIDKLEKFDVRELRKAASDGNIATATRILQLIDAQDDTESMVLAAGAGHYTMVLLLLWLGGFDPDPQPIRWCSRGVTTPMLAAIGQTNINVVKLLVQQRKFNPAKEFGGKRYYEYAEQRRGPNWEEEKRILKQAYIECQKAEELAMDTLVERQTPNRFSKRIDSRVVVTKQARTRVHR</sequence>
<name>A0ACC1QXS3_9HYPO</name>
<gene>
    <name evidence="1" type="ORF">NLG97_g4932</name>
</gene>
<comment type="caution">
    <text evidence="1">The sequence shown here is derived from an EMBL/GenBank/DDBJ whole genome shotgun (WGS) entry which is preliminary data.</text>
</comment>
<evidence type="ECO:0000313" key="1">
    <source>
        <dbReference type="EMBL" id="KAJ3493127.1"/>
    </source>
</evidence>
<organism evidence="1 2">
    <name type="scientific">Lecanicillium saksenae</name>
    <dbReference type="NCBI Taxonomy" id="468837"/>
    <lineage>
        <taxon>Eukaryota</taxon>
        <taxon>Fungi</taxon>
        <taxon>Dikarya</taxon>
        <taxon>Ascomycota</taxon>
        <taxon>Pezizomycotina</taxon>
        <taxon>Sordariomycetes</taxon>
        <taxon>Hypocreomycetidae</taxon>
        <taxon>Hypocreales</taxon>
        <taxon>Cordycipitaceae</taxon>
        <taxon>Lecanicillium</taxon>
    </lineage>
</organism>
<reference evidence="1" key="1">
    <citation type="submission" date="2022-07" db="EMBL/GenBank/DDBJ databases">
        <title>Genome Sequence of Lecanicillium saksenae.</title>
        <authorList>
            <person name="Buettner E."/>
        </authorList>
    </citation>
    <scope>NUCLEOTIDE SEQUENCE</scope>
    <source>
        <strain evidence="1">VT-O1</strain>
    </source>
</reference>
<keyword evidence="2" id="KW-1185">Reference proteome</keyword>
<accession>A0ACC1QXS3</accession>
<protein>
    <submittedName>
        <fullName evidence="1">Uncharacterized protein</fullName>
    </submittedName>
</protein>
<proteinExistence type="predicted"/>
<dbReference type="EMBL" id="JANAKD010000520">
    <property type="protein sequence ID" value="KAJ3493127.1"/>
    <property type="molecule type" value="Genomic_DNA"/>
</dbReference>